<dbReference type="STRING" id="703135.A0A2A9NLF8"/>
<evidence type="ECO:0000313" key="5">
    <source>
        <dbReference type="EMBL" id="PFH49097.1"/>
    </source>
</evidence>
<keyword evidence="4" id="KW-0539">Nucleus</keyword>
<keyword evidence="2 4" id="KW-0808">Transferase</keyword>
<dbReference type="PANTHER" id="PTHR21008">
    <property type="entry name" value="S-ADENOSYLMETHIONINE SENSOR UPSTREAM OF MTORC1-RELATED"/>
    <property type="match status" value="1"/>
</dbReference>
<gene>
    <name evidence="5" type="ORF">AMATHDRAFT_63745</name>
</gene>
<comment type="subcellular location">
    <subcellularLocation>
        <location evidence="4">Nucleus</location>
        <location evidence="4">Nucleolus</location>
    </subcellularLocation>
</comment>
<feature type="binding site" evidence="4">
    <location>
        <position position="125"/>
    </location>
    <ligand>
        <name>S-adenosyl-L-methionine</name>
        <dbReference type="ChEBI" id="CHEBI:59789"/>
    </ligand>
</feature>
<dbReference type="OrthoDB" id="5954793at2759"/>
<comment type="function">
    <text evidence="4">S-adenosyl-L-methionine-dependent methyltransferase that specifically methylates the N(1) position of an adenine present in helix 65 in 25S rRNA.</text>
</comment>
<name>A0A2A9NLF8_9AGAR</name>
<protein>
    <recommendedName>
        <fullName evidence="4">25S rRNA adenine-N(1) methyltransferase</fullName>
        <ecNumber evidence="4">2.1.1.-</ecNumber>
    </recommendedName>
</protein>
<dbReference type="EC" id="2.1.1.-" evidence="4"/>
<dbReference type="Proteomes" id="UP000242287">
    <property type="component" value="Unassembled WGS sequence"/>
</dbReference>
<keyword evidence="1 4" id="KW-0489">Methyltransferase</keyword>
<dbReference type="InterPro" id="IPR029063">
    <property type="entry name" value="SAM-dependent_MTases_sf"/>
</dbReference>
<evidence type="ECO:0000256" key="3">
    <source>
        <dbReference type="ARBA" id="ARBA00022691"/>
    </source>
</evidence>
<dbReference type="SUPFAM" id="SSF53335">
    <property type="entry name" value="S-adenosyl-L-methionine-dependent methyltransferases"/>
    <property type="match status" value="1"/>
</dbReference>
<dbReference type="EMBL" id="KZ302039">
    <property type="protein sequence ID" value="PFH49097.1"/>
    <property type="molecule type" value="Genomic_DNA"/>
</dbReference>
<dbReference type="Gene3D" id="3.40.50.150">
    <property type="entry name" value="Vaccinia Virus protein VP39"/>
    <property type="match status" value="1"/>
</dbReference>
<evidence type="ECO:0000313" key="6">
    <source>
        <dbReference type="Proteomes" id="UP000242287"/>
    </source>
</evidence>
<proteinExistence type="inferred from homology"/>
<keyword evidence="6" id="KW-1185">Reference proteome</keyword>
<evidence type="ECO:0000256" key="2">
    <source>
        <dbReference type="ARBA" id="ARBA00022679"/>
    </source>
</evidence>
<dbReference type="InterPro" id="IPR021867">
    <property type="entry name" value="Bmt2/SAMTOR"/>
</dbReference>
<evidence type="ECO:0000256" key="4">
    <source>
        <dbReference type="HAMAP-Rule" id="MF_03044"/>
    </source>
</evidence>
<dbReference type="GO" id="GO:0016433">
    <property type="term" value="F:rRNA (adenine) methyltransferase activity"/>
    <property type="evidence" value="ECO:0007669"/>
    <property type="project" value="UniProtKB-UniRule"/>
</dbReference>
<accession>A0A2A9NLF8</accession>
<evidence type="ECO:0000256" key="1">
    <source>
        <dbReference type="ARBA" id="ARBA00022603"/>
    </source>
</evidence>
<feature type="binding site" evidence="4">
    <location>
        <position position="145"/>
    </location>
    <ligand>
        <name>S-adenosyl-L-methionine</name>
        <dbReference type="ChEBI" id="CHEBI:59789"/>
    </ligand>
</feature>
<dbReference type="AlphaFoldDB" id="A0A2A9NLF8"/>
<organism evidence="5 6">
    <name type="scientific">Amanita thiersii Skay4041</name>
    <dbReference type="NCBI Taxonomy" id="703135"/>
    <lineage>
        <taxon>Eukaryota</taxon>
        <taxon>Fungi</taxon>
        <taxon>Dikarya</taxon>
        <taxon>Basidiomycota</taxon>
        <taxon>Agaricomycotina</taxon>
        <taxon>Agaricomycetes</taxon>
        <taxon>Agaricomycetidae</taxon>
        <taxon>Agaricales</taxon>
        <taxon>Pluteineae</taxon>
        <taxon>Amanitaceae</taxon>
        <taxon>Amanita</taxon>
    </lineage>
</organism>
<dbReference type="HAMAP" id="MF_03044">
    <property type="entry name" value="BMT2"/>
    <property type="match status" value="1"/>
</dbReference>
<comment type="similarity">
    <text evidence="4">Belongs to the BMT2 family.</text>
</comment>
<dbReference type="Pfam" id="PF11968">
    <property type="entry name" value="Bmt2"/>
    <property type="match status" value="1"/>
</dbReference>
<keyword evidence="3 4" id="KW-0949">S-adenosyl-L-methionine</keyword>
<dbReference type="GO" id="GO:0005730">
    <property type="term" value="C:nucleolus"/>
    <property type="evidence" value="ECO:0007669"/>
    <property type="project" value="UniProtKB-SubCell"/>
</dbReference>
<dbReference type="PANTHER" id="PTHR21008:SF1">
    <property type="entry name" value="25S RRNA (ADENINE(2142)-N(1))-METHYLTRANSFERASE"/>
    <property type="match status" value="1"/>
</dbReference>
<sequence>MPKSRKRKTPICGVVKPATQSTSSASTRATIREFHVLLKKRTTILNGDQAGYDGGTLKDIEKRIEELGGLETYQRMSVIGQGKERGGGSERVLIEWLKEVGVDERCGSKLSGGKSVMRLRLLEVGALKPDNYASCSSWIDCTPIDLRSRHPSIQEQDFLLMNPDEQRTKWDVVSLSLVLNFAPKPKDRGQMLRLAHIMLKPDGYLFLVLPLPCVLNSRYLDFDRVQAIMHVIGFTRVKERWKEGGKIVYWLYQKQSQSSSPSMTPDLAPLQRKSVLRQGNRNNFSILL</sequence>
<reference evidence="5 6" key="1">
    <citation type="submission" date="2014-02" db="EMBL/GenBank/DDBJ databases">
        <title>Transposable element dynamics among asymbiotic and ectomycorrhizal Amanita fungi.</title>
        <authorList>
            <consortium name="DOE Joint Genome Institute"/>
            <person name="Hess J."/>
            <person name="Skrede I."/>
            <person name="Wolfe B."/>
            <person name="LaButti K."/>
            <person name="Ohm R.A."/>
            <person name="Grigoriev I.V."/>
            <person name="Pringle A."/>
        </authorList>
    </citation>
    <scope>NUCLEOTIDE SEQUENCE [LARGE SCALE GENOMIC DNA]</scope>
    <source>
        <strain evidence="5 6">SKay4041</strain>
    </source>
</reference>